<dbReference type="GO" id="GO:0005829">
    <property type="term" value="C:cytosol"/>
    <property type="evidence" value="ECO:0007669"/>
    <property type="project" value="TreeGrafter"/>
</dbReference>
<dbReference type="SUPFAM" id="SSF46565">
    <property type="entry name" value="Chaperone J-domain"/>
    <property type="match status" value="1"/>
</dbReference>
<evidence type="ECO:0000259" key="2">
    <source>
        <dbReference type="PROSITE" id="PS50076"/>
    </source>
</evidence>
<dbReference type="Gene3D" id="2.60.260.20">
    <property type="entry name" value="Urease metallochaperone UreE, N-terminal domain"/>
    <property type="match status" value="2"/>
</dbReference>
<dbReference type="InterPro" id="IPR001623">
    <property type="entry name" value="DnaJ_domain"/>
</dbReference>
<dbReference type="PROSITE" id="PS50076">
    <property type="entry name" value="DNAJ_2"/>
    <property type="match status" value="1"/>
</dbReference>
<dbReference type="PANTHER" id="PTHR24078">
    <property type="entry name" value="DNAJ HOMOLOG SUBFAMILY C MEMBER"/>
    <property type="match status" value="1"/>
</dbReference>
<dbReference type="AlphaFoldDB" id="A0A8X6QYD0"/>
<dbReference type="Proteomes" id="UP000887013">
    <property type="component" value="Unassembled WGS sequence"/>
</dbReference>
<dbReference type="PANTHER" id="PTHR24078:SF519">
    <property type="entry name" value="DNAJ HOMOLOG SUBFAMILY B MEMBER 13"/>
    <property type="match status" value="1"/>
</dbReference>
<dbReference type="OrthoDB" id="550424at2759"/>
<dbReference type="Pfam" id="PF01556">
    <property type="entry name" value="DnaJ_C"/>
    <property type="match status" value="1"/>
</dbReference>
<dbReference type="GO" id="GO:0051087">
    <property type="term" value="F:protein-folding chaperone binding"/>
    <property type="evidence" value="ECO:0007669"/>
    <property type="project" value="TreeGrafter"/>
</dbReference>
<dbReference type="GO" id="GO:0006457">
    <property type="term" value="P:protein folding"/>
    <property type="evidence" value="ECO:0007669"/>
    <property type="project" value="InterPro"/>
</dbReference>
<dbReference type="Gene3D" id="1.10.287.110">
    <property type="entry name" value="DnaJ domain"/>
    <property type="match status" value="1"/>
</dbReference>
<dbReference type="InterPro" id="IPR002939">
    <property type="entry name" value="DnaJ_C"/>
</dbReference>
<reference evidence="3" key="1">
    <citation type="submission" date="2020-08" db="EMBL/GenBank/DDBJ databases">
        <title>Multicomponent nature underlies the extraordinary mechanical properties of spider dragline silk.</title>
        <authorList>
            <person name="Kono N."/>
            <person name="Nakamura H."/>
            <person name="Mori M."/>
            <person name="Yoshida Y."/>
            <person name="Ohtoshi R."/>
            <person name="Malay A.D."/>
            <person name="Moran D.A.P."/>
            <person name="Tomita M."/>
            <person name="Numata K."/>
            <person name="Arakawa K."/>
        </authorList>
    </citation>
    <scope>NUCLEOTIDE SEQUENCE</scope>
</reference>
<proteinExistence type="predicted"/>
<protein>
    <submittedName>
        <fullName evidence="3">DnaJ homolog subfamily B member 13</fullName>
    </submittedName>
</protein>
<accession>A0A8X6QYD0</accession>
<dbReference type="InterPro" id="IPR036869">
    <property type="entry name" value="J_dom_sf"/>
</dbReference>
<feature type="non-terminal residue" evidence="3">
    <location>
        <position position="390"/>
    </location>
</feature>
<organism evidence="3 4">
    <name type="scientific">Nephila pilipes</name>
    <name type="common">Giant wood spider</name>
    <name type="synonym">Nephila maculata</name>
    <dbReference type="NCBI Taxonomy" id="299642"/>
    <lineage>
        <taxon>Eukaryota</taxon>
        <taxon>Metazoa</taxon>
        <taxon>Ecdysozoa</taxon>
        <taxon>Arthropoda</taxon>
        <taxon>Chelicerata</taxon>
        <taxon>Arachnida</taxon>
        <taxon>Araneae</taxon>
        <taxon>Araneomorphae</taxon>
        <taxon>Entelegynae</taxon>
        <taxon>Araneoidea</taxon>
        <taxon>Nephilidae</taxon>
        <taxon>Nephila</taxon>
    </lineage>
</organism>
<dbReference type="SUPFAM" id="SSF49493">
    <property type="entry name" value="HSP40/DnaJ peptide-binding domain"/>
    <property type="match status" value="1"/>
</dbReference>
<name>A0A8X6QYD0_NEPPI</name>
<keyword evidence="1" id="KW-0143">Chaperone</keyword>
<dbReference type="EMBL" id="BMAW01036545">
    <property type="protein sequence ID" value="GFU44482.1"/>
    <property type="molecule type" value="Genomic_DNA"/>
</dbReference>
<comment type="caution">
    <text evidence="3">The sequence shown here is derived from an EMBL/GenBank/DDBJ whole genome shotgun (WGS) entry which is preliminary data.</text>
</comment>
<keyword evidence="4" id="KW-1185">Reference proteome</keyword>
<dbReference type="InterPro" id="IPR051339">
    <property type="entry name" value="DnaJ_subfamily_B"/>
</dbReference>
<gene>
    <name evidence="3" type="primary">DNAJB13</name>
    <name evidence="3" type="ORF">NPIL_114481</name>
</gene>
<dbReference type="Gene3D" id="1.10.10.1450">
    <property type="match status" value="1"/>
</dbReference>
<sequence length="390" mass="44174">MPLFKVQRYVIKFCVALKKTVAMLREAYGDNIMSQNMVYRWHQILREGREDAENEECSGCLSKSHSDENVKKKREWGKKYCGIRPPNASLDYGAILRVLDIIAVNASTLYRSYPEVTSTDRNEFMLKLFKFLTQVHMNRRLISESLSFQSDNSKSSGNCDPIAQERFALICEAYDVLSSPKTKALFDQFGEEALKNGIPVPPAPNEPEGPIETYAFHGDPIKVFRDFFGVESPFADFYLPNLDPSYKFFEEPAKLLPGPDQERSFPLTLEDAFYGTTKTIELPLQVVDESGTRTISIVKTFKFRIPRGTTDGHKFYFKSAGTSGPNTLPGDVTFIAEMQSHPDFILEGHNFVVKKSLYLGHALTGCIIHVTTFDKKTVHIPISEVIKPKH</sequence>
<evidence type="ECO:0000256" key="1">
    <source>
        <dbReference type="ARBA" id="ARBA00023186"/>
    </source>
</evidence>
<evidence type="ECO:0000313" key="3">
    <source>
        <dbReference type="EMBL" id="GFU44482.1"/>
    </source>
</evidence>
<dbReference type="GO" id="GO:0051082">
    <property type="term" value="F:unfolded protein binding"/>
    <property type="evidence" value="ECO:0007669"/>
    <property type="project" value="InterPro"/>
</dbReference>
<dbReference type="InterPro" id="IPR008971">
    <property type="entry name" value="HSP40/DnaJ_pept-bd"/>
</dbReference>
<evidence type="ECO:0000313" key="4">
    <source>
        <dbReference type="Proteomes" id="UP000887013"/>
    </source>
</evidence>
<feature type="domain" description="J" evidence="2">
    <location>
        <begin position="91"/>
        <end position="190"/>
    </location>
</feature>